<proteinExistence type="predicted"/>
<keyword evidence="2" id="KW-0808">Transferase</keyword>
<dbReference type="Gene3D" id="3.90.550.10">
    <property type="entry name" value="Spore Coat Polysaccharide Biosynthesis Protein SpsA, Chain A"/>
    <property type="match status" value="1"/>
</dbReference>
<reference evidence="2 3" key="1">
    <citation type="submission" date="2019-04" db="EMBL/GenBank/DDBJ databases">
        <authorList>
            <person name="Park S."/>
            <person name="Yoon J.-H."/>
        </authorList>
    </citation>
    <scope>NUCLEOTIDE SEQUENCE [LARGE SCALE GENOMIC DNA]</scope>
    <source>
        <strain evidence="2 3">HJM-18</strain>
    </source>
</reference>
<comment type="caution">
    <text evidence="2">The sequence shown here is derived from an EMBL/GenBank/DDBJ whole genome shotgun (WGS) entry which is preliminary data.</text>
</comment>
<dbReference type="InterPro" id="IPR001173">
    <property type="entry name" value="Glyco_trans_2-like"/>
</dbReference>
<dbReference type="AlphaFoldDB" id="A0A4Z1BNE3"/>
<dbReference type="PANTHER" id="PTHR22916:SF3">
    <property type="entry name" value="UDP-GLCNAC:BETAGAL BETA-1,3-N-ACETYLGLUCOSAMINYLTRANSFERASE-LIKE PROTEIN 1"/>
    <property type="match status" value="1"/>
</dbReference>
<name>A0A4Z1BNE3_9GAMM</name>
<dbReference type="GO" id="GO:0016758">
    <property type="term" value="F:hexosyltransferase activity"/>
    <property type="evidence" value="ECO:0007669"/>
    <property type="project" value="UniProtKB-ARBA"/>
</dbReference>
<keyword evidence="3" id="KW-1185">Reference proteome</keyword>
<protein>
    <submittedName>
        <fullName evidence="2">Glycosyltransferase</fullName>
    </submittedName>
</protein>
<dbReference type="Pfam" id="PF00535">
    <property type="entry name" value="Glycos_transf_2"/>
    <property type="match status" value="1"/>
</dbReference>
<dbReference type="PANTHER" id="PTHR22916">
    <property type="entry name" value="GLYCOSYLTRANSFERASE"/>
    <property type="match status" value="1"/>
</dbReference>
<accession>A0A4Z1BNE3</accession>
<dbReference type="SUPFAM" id="SSF53448">
    <property type="entry name" value="Nucleotide-diphospho-sugar transferases"/>
    <property type="match status" value="1"/>
</dbReference>
<dbReference type="InterPro" id="IPR029044">
    <property type="entry name" value="Nucleotide-diphossugar_trans"/>
</dbReference>
<organism evidence="2 3">
    <name type="scientific">Marinobacter confluentis</name>
    <dbReference type="NCBI Taxonomy" id="1697557"/>
    <lineage>
        <taxon>Bacteria</taxon>
        <taxon>Pseudomonadati</taxon>
        <taxon>Pseudomonadota</taxon>
        <taxon>Gammaproteobacteria</taxon>
        <taxon>Pseudomonadales</taxon>
        <taxon>Marinobacteraceae</taxon>
        <taxon>Marinobacter</taxon>
    </lineage>
</organism>
<feature type="domain" description="Glycosyltransferase 2-like" evidence="1">
    <location>
        <begin position="10"/>
        <end position="170"/>
    </location>
</feature>
<dbReference type="EMBL" id="SRPF01000001">
    <property type="protein sequence ID" value="TGN41527.1"/>
    <property type="molecule type" value="Genomic_DNA"/>
</dbReference>
<gene>
    <name evidence="2" type="ORF">E5Q11_03055</name>
</gene>
<dbReference type="RefSeq" id="WP_135801911.1">
    <property type="nucleotide sequence ID" value="NZ_SRPF01000001.1"/>
</dbReference>
<evidence type="ECO:0000259" key="1">
    <source>
        <dbReference type="Pfam" id="PF00535"/>
    </source>
</evidence>
<evidence type="ECO:0000313" key="2">
    <source>
        <dbReference type="EMBL" id="TGN41527.1"/>
    </source>
</evidence>
<dbReference type="Proteomes" id="UP000298325">
    <property type="component" value="Unassembled WGS sequence"/>
</dbReference>
<sequence>MTSDDKPHVSIITPTFNRADFIEQAVDSVLKQSYQNFELLIIDDGSTDDTKERLATVLEDARVHYFYQANQGQSVARNLALSRASGDLVCFLDSDNYWPENKLEIQLTKLAEQPDVDVVYGDIVTVDEQGQEISRKNMRRYSGDIAKYMIRDNCVSMNTAMARRRCFEELGAMSGTRRVADDYDLWLRFSARFRFHYMPEFLAFYRVMEDQISSDKSRRFDSNWQIINDFRRDFPSAMSKKDFDSGFAAFHCRKARYLAGQNLKRRALVELLKALKFEPAGRVTWRSLAAILLK</sequence>
<dbReference type="OrthoDB" id="9802649at2"/>
<evidence type="ECO:0000313" key="3">
    <source>
        <dbReference type="Proteomes" id="UP000298325"/>
    </source>
</evidence>